<dbReference type="EMBL" id="BSYO01000030">
    <property type="protein sequence ID" value="GMH25998.1"/>
    <property type="molecule type" value="Genomic_DNA"/>
</dbReference>
<gene>
    <name evidence="1" type="ORF">Nepgr_027841</name>
</gene>
<accession>A0AAD3T9G7</accession>
<protein>
    <submittedName>
        <fullName evidence="1">Uncharacterized protein</fullName>
    </submittedName>
</protein>
<keyword evidence="2" id="KW-1185">Reference proteome</keyword>
<dbReference type="Proteomes" id="UP001279734">
    <property type="component" value="Unassembled WGS sequence"/>
</dbReference>
<proteinExistence type="predicted"/>
<name>A0AAD3T9G7_NEPGR</name>
<sequence>MEMHIRIGYAGLCAEVDANASLPKKSEKKVIHVIKPKDKVKPGVDALTVEISANPKAVNEVKAGSPTRLRPQSPTRGSGFPLLPDLVDPGLPTSTLGTLILVEFHVLGLQKAEACQREIAAVIGDVSTAVSRARLDLDRCQLAVQSNPSVCRFS</sequence>
<dbReference type="AlphaFoldDB" id="A0AAD3T9G7"/>
<comment type="caution">
    <text evidence="1">The sequence shown here is derived from an EMBL/GenBank/DDBJ whole genome shotgun (WGS) entry which is preliminary data.</text>
</comment>
<evidence type="ECO:0000313" key="1">
    <source>
        <dbReference type="EMBL" id="GMH25998.1"/>
    </source>
</evidence>
<organism evidence="1 2">
    <name type="scientific">Nepenthes gracilis</name>
    <name type="common">Slender pitcher plant</name>
    <dbReference type="NCBI Taxonomy" id="150966"/>
    <lineage>
        <taxon>Eukaryota</taxon>
        <taxon>Viridiplantae</taxon>
        <taxon>Streptophyta</taxon>
        <taxon>Embryophyta</taxon>
        <taxon>Tracheophyta</taxon>
        <taxon>Spermatophyta</taxon>
        <taxon>Magnoliopsida</taxon>
        <taxon>eudicotyledons</taxon>
        <taxon>Gunneridae</taxon>
        <taxon>Pentapetalae</taxon>
        <taxon>Caryophyllales</taxon>
        <taxon>Nepenthaceae</taxon>
        <taxon>Nepenthes</taxon>
    </lineage>
</organism>
<reference evidence="1" key="1">
    <citation type="submission" date="2023-05" db="EMBL/GenBank/DDBJ databases">
        <title>Nepenthes gracilis genome sequencing.</title>
        <authorList>
            <person name="Fukushima K."/>
        </authorList>
    </citation>
    <scope>NUCLEOTIDE SEQUENCE</scope>
    <source>
        <strain evidence="1">SING2019-196</strain>
    </source>
</reference>
<evidence type="ECO:0000313" key="2">
    <source>
        <dbReference type="Proteomes" id="UP001279734"/>
    </source>
</evidence>